<sequence>MTKYLYILLPQKEFKLKSEIEEGFFIAWDCETTHWMIEPKFFLSLIEQVLK</sequence>
<organism evidence="1 2">
    <name type="scientific">Stephania cephalantha</name>
    <dbReference type="NCBI Taxonomy" id="152367"/>
    <lineage>
        <taxon>Eukaryota</taxon>
        <taxon>Viridiplantae</taxon>
        <taxon>Streptophyta</taxon>
        <taxon>Embryophyta</taxon>
        <taxon>Tracheophyta</taxon>
        <taxon>Spermatophyta</taxon>
        <taxon>Magnoliopsida</taxon>
        <taxon>Ranunculales</taxon>
        <taxon>Menispermaceae</taxon>
        <taxon>Menispermoideae</taxon>
        <taxon>Cissampelideae</taxon>
        <taxon>Stephania</taxon>
    </lineage>
</organism>
<gene>
    <name evidence="1" type="ORF">Scep_020498</name>
</gene>
<proteinExistence type="predicted"/>
<protein>
    <submittedName>
        <fullName evidence="1">Uncharacterized protein</fullName>
    </submittedName>
</protein>
<reference evidence="1 2" key="1">
    <citation type="submission" date="2024-01" db="EMBL/GenBank/DDBJ databases">
        <title>Genome assemblies of Stephania.</title>
        <authorList>
            <person name="Yang L."/>
        </authorList>
    </citation>
    <scope>NUCLEOTIDE SEQUENCE [LARGE SCALE GENOMIC DNA]</scope>
    <source>
        <strain evidence="1">JXDWG</strain>
        <tissue evidence="1">Leaf</tissue>
    </source>
</reference>
<keyword evidence="2" id="KW-1185">Reference proteome</keyword>
<evidence type="ECO:0000313" key="2">
    <source>
        <dbReference type="Proteomes" id="UP001419268"/>
    </source>
</evidence>
<accession>A0AAP0ICP8</accession>
<evidence type="ECO:0000313" key="1">
    <source>
        <dbReference type="EMBL" id="KAK9112979.1"/>
    </source>
</evidence>
<dbReference type="Proteomes" id="UP001419268">
    <property type="component" value="Unassembled WGS sequence"/>
</dbReference>
<comment type="caution">
    <text evidence="1">The sequence shown here is derived from an EMBL/GenBank/DDBJ whole genome shotgun (WGS) entry which is preliminary data.</text>
</comment>
<dbReference type="AlphaFoldDB" id="A0AAP0ICP8"/>
<dbReference type="EMBL" id="JBBNAG010000008">
    <property type="protein sequence ID" value="KAK9112979.1"/>
    <property type="molecule type" value="Genomic_DNA"/>
</dbReference>
<name>A0AAP0ICP8_9MAGN</name>